<evidence type="ECO:0000259" key="5">
    <source>
        <dbReference type="PROSITE" id="PS50893"/>
    </source>
</evidence>
<sequence length="252" mass="26577">MSLDLDEITLTYPDGDGRITALDRVTLHVPAGTCTAVVGPSGSGKSSLLAVAATLVTPDSGTVTVGGTPTDSIGPAERAELRRRSLGIVFQQPNLLPSLTALEQLQVMAHLDGRKPREVRERAGELLAAVGLTDQARRRPHQLSGGQRQRVNIARALMNEPSVLLVDEPTSALDHERGAAVLDLLARLTRQRGTATVLVTHDRAHLAVADEVCEMVDGRLTTAGPSRDTAGGARYTPTPELDSATDNSSATC</sequence>
<dbReference type="InterPro" id="IPR017871">
    <property type="entry name" value="ABC_transporter-like_CS"/>
</dbReference>
<accession>A0AAU1U4A3</accession>
<dbReference type="GO" id="GO:0005886">
    <property type="term" value="C:plasma membrane"/>
    <property type="evidence" value="ECO:0007669"/>
    <property type="project" value="TreeGrafter"/>
</dbReference>
<keyword evidence="3 6" id="KW-0067">ATP-binding</keyword>
<evidence type="ECO:0000313" key="6">
    <source>
        <dbReference type="EMBL" id="WTS12219.1"/>
    </source>
</evidence>
<dbReference type="CDD" id="cd03255">
    <property type="entry name" value="ABC_MJ0796_LolCDE_FtsE"/>
    <property type="match status" value="1"/>
</dbReference>
<dbReference type="AlphaFoldDB" id="A0AAU1U4A3"/>
<keyword evidence="1" id="KW-0813">Transport</keyword>
<dbReference type="Pfam" id="PF00005">
    <property type="entry name" value="ABC_tran"/>
    <property type="match status" value="1"/>
</dbReference>
<dbReference type="PANTHER" id="PTHR24220">
    <property type="entry name" value="IMPORT ATP-BINDING PROTEIN"/>
    <property type="match status" value="1"/>
</dbReference>
<protein>
    <submittedName>
        <fullName evidence="6">ABC transporter ATP-binding protein</fullName>
    </submittedName>
</protein>
<dbReference type="SMART" id="SM00382">
    <property type="entry name" value="AAA"/>
    <property type="match status" value="1"/>
</dbReference>
<evidence type="ECO:0000256" key="2">
    <source>
        <dbReference type="ARBA" id="ARBA00022741"/>
    </source>
</evidence>
<dbReference type="InterPro" id="IPR017911">
    <property type="entry name" value="MacB-like_ATP-bd"/>
</dbReference>
<name>A0AAU1U4A3_9ACTN</name>
<dbReference type="EMBL" id="CP108195">
    <property type="protein sequence ID" value="WTS12219.1"/>
    <property type="molecule type" value="Genomic_DNA"/>
</dbReference>
<dbReference type="GO" id="GO:0022857">
    <property type="term" value="F:transmembrane transporter activity"/>
    <property type="evidence" value="ECO:0007669"/>
    <property type="project" value="TreeGrafter"/>
</dbReference>
<dbReference type="Gene3D" id="3.40.50.300">
    <property type="entry name" value="P-loop containing nucleotide triphosphate hydrolases"/>
    <property type="match status" value="1"/>
</dbReference>
<proteinExistence type="predicted"/>
<dbReference type="SUPFAM" id="SSF52540">
    <property type="entry name" value="P-loop containing nucleoside triphosphate hydrolases"/>
    <property type="match status" value="1"/>
</dbReference>
<reference evidence="6" key="1">
    <citation type="submission" date="2022-10" db="EMBL/GenBank/DDBJ databases">
        <title>The complete genomes of actinobacterial strains from the NBC collection.</title>
        <authorList>
            <person name="Joergensen T.S."/>
            <person name="Alvarez Arevalo M."/>
            <person name="Sterndorff E.B."/>
            <person name="Faurdal D."/>
            <person name="Vuksanovic O."/>
            <person name="Mourched A.-S."/>
            <person name="Charusanti P."/>
            <person name="Shaw S."/>
            <person name="Blin K."/>
            <person name="Weber T."/>
        </authorList>
    </citation>
    <scope>NUCLEOTIDE SEQUENCE</scope>
    <source>
        <strain evidence="6">NBC_00119</strain>
    </source>
</reference>
<evidence type="ECO:0000256" key="4">
    <source>
        <dbReference type="SAM" id="MobiDB-lite"/>
    </source>
</evidence>
<evidence type="ECO:0000256" key="3">
    <source>
        <dbReference type="ARBA" id="ARBA00022840"/>
    </source>
</evidence>
<organism evidence="6">
    <name type="scientific">Streptomyces sp. NBC_00119</name>
    <dbReference type="NCBI Taxonomy" id="2975659"/>
    <lineage>
        <taxon>Bacteria</taxon>
        <taxon>Bacillati</taxon>
        <taxon>Actinomycetota</taxon>
        <taxon>Actinomycetes</taxon>
        <taxon>Kitasatosporales</taxon>
        <taxon>Streptomycetaceae</taxon>
        <taxon>Streptomyces</taxon>
    </lineage>
</organism>
<dbReference type="PROSITE" id="PS50893">
    <property type="entry name" value="ABC_TRANSPORTER_2"/>
    <property type="match status" value="1"/>
</dbReference>
<keyword evidence="2" id="KW-0547">Nucleotide-binding</keyword>
<dbReference type="PANTHER" id="PTHR24220:SF685">
    <property type="entry name" value="ABC TRANSPORTER RELATED"/>
    <property type="match status" value="1"/>
</dbReference>
<feature type="domain" description="ABC transporter" evidence="5">
    <location>
        <begin position="3"/>
        <end position="242"/>
    </location>
</feature>
<dbReference type="GO" id="GO:0016887">
    <property type="term" value="F:ATP hydrolysis activity"/>
    <property type="evidence" value="ECO:0007669"/>
    <property type="project" value="InterPro"/>
</dbReference>
<dbReference type="PROSITE" id="PS00211">
    <property type="entry name" value="ABC_TRANSPORTER_1"/>
    <property type="match status" value="1"/>
</dbReference>
<evidence type="ECO:0000256" key="1">
    <source>
        <dbReference type="ARBA" id="ARBA00022448"/>
    </source>
</evidence>
<dbReference type="InterPro" id="IPR027417">
    <property type="entry name" value="P-loop_NTPase"/>
</dbReference>
<dbReference type="InterPro" id="IPR003439">
    <property type="entry name" value="ABC_transporter-like_ATP-bd"/>
</dbReference>
<dbReference type="InterPro" id="IPR015854">
    <property type="entry name" value="ABC_transpr_LolD-like"/>
</dbReference>
<gene>
    <name evidence="6" type="ORF">OHU69_14950</name>
</gene>
<feature type="region of interest" description="Disordered" evidence="4">
    <location>
        <begin position="221"/>
        <end position="252"/>
    </location>
</feature>
<dbReference type="InterPro" id="IPR003593">
    <property type="entry name" value="AAA+_ATPase"/>
</dbReference>
<dbReference type="GO" id="GO:0005524">
    <property type="term" value="F:ATP binding"/>
    <property type="evidence" value="ECO:0007669"/>
    <property type="project" value="UniProtKB-KW"/>
</dbReference>